<evidence type="ECO:0000259" key="3">
    <source>
        <dbReference type="Pfam" id="PF12849"/>
    </source>
</evidence>
<dbReference type="OrthoDB" id="10255at2157"/>
<dbReference type="InterPro" id="IPR050811">
    <property type="entry name" value="Phosphate_ABC_transporter"/>
</dbReference>
<evidence type="ECO:0000313" key="5">
    <source>
        <dbReference type="Proteomes" id="UP000219453"/>
    </source>
</evidence>
<dbReference type="EMBL" id="OBEJ01000001">
    <property type="protein sequence ID" value="SNZ04094.1"/>
    <property type="molecule type" value="Genomic_DNA"/>
</dbReference>
<evidence type="ECO:0000256" key="2">
    <source>
        <dbReference type="SAM" id="MobiDB-lite"/>
    </source>
</evidence>
<feature type="region of interest" description="Disordered" evidence="2">
    <location>
        <begin position="34"/>
        <end position="54"/>
    </location>
</feature>
<dbReference type="PANTHER" id="PTHR30570">
    <property type="entry name" value="PERIPLASMIC PHOSPHATE BINDING COMPONENT OF PHOSPHATE ABC TRANSPORTER"/>
    <property type="match status" value="1"/>
</dbReference>
<reference evidence="4 5" key="1">
    <citation type="submission" date="2017-09" db="EMBL/GenBank/DDBJ databases">
        <authorList>
            <person name="Ehlers B."/>
            <person name="Leendertz F.H."/>
        </authorList>
    </citation>
    <scope>NUCLEOTIDE SEQUENCE [LARGE SCALE GENOMIC DNA]</scope>
    <source>
        <strain evidence="4 5">DSM 27208</strain>
    </source>
</reference>
<dbReference type="CDD" id="cd13566">
    <property type="entry name" value="PBP2_phosphate"/>
    <property type="match status" value="1"/>
</dbReference>
<gene>
    <name evidence="4" type="ORF">SAMN06269185_0447</name>
</gene>
<evidence type="ECO:0000313" key="4">
    <source>
        <dbReference type="EMBL" id="SNZ04094.1"/>
    </source>
</evidence>
<dbReference type="Proteomes" id="UP000219453">
    <property type="component" value="Unassembled WGS sequence"/>
</dbReference>
<dbReference type="Gene3D" id="3.40.190.10">
    <property type="entry name" value="Periplasmic binding protein-like II"/>
    <property type="match status" value="2"/>
</dbReference>
<dbReference type="SUPFAM" id="SSF53850">
    <property type="entry name" value="Periplasmic binding protein-like II"/>
    <property type="match status" value="1"/>
</dbReference>
<protein>
    <submittedName>
        <fullName evidence="4">Phosphate ABC transporter substrate-binding protein, PhoT family</fullName>
    </submittedName>
</protein>
<name>A0A285N3N6_NATPI</name>
<proteinExistence type="predicted"/>
<organism evidence="4 5">
    <name type="scientific">Natronoarchaeum philippinense</name>
    <dbReference type="NCBI Taxonomy" id="558529"/>
    <lineage>
        <taxon>Archaea</taxon>
        <taxon>Methanobacteriati</taxon>
        <taxon>Methanobacteriota</taxon>
        <taxon>Stenosarchaea group</taxon>
        <taxon>Halobacteria</taxon>
        <taxon>Halobacteriales</taxon>
        <taxon>Natronoarchaeaceae</taxon>
    </lineage>
</organism>
<accession>A0A285N3N6</accession>
<feature type="domain" description="PBP" evidence="3">
    <location>
        <begin position="115"/>
        <end position="334"/>
    </location>
</feature>
<feature type="compositionally biased region" description="Gly residues" evidence="2">
    <location>
        <begin position="34"/>
        <end position="45"/>
    </location>
</feature>
<evidence type="ECO:0000256" key="1">
    <source>
        <dbReference type="ARBA" id="ARBA00022729"/>
    </source>
</evidence>
<feature type="region of interest" description="Disordered" evidence="2">
    <location>
        <begin position="67"/>
        <end position="94"/>
    </location>
</feature>
<dbReference type="PROSITE" id="PS51318">
    <property type="entry name" value="TAT"/>
    <property type="match status" value="1"/>
</dbReference>
<sequence length="367" mass="39154">MAPDESGSRNSTVSRRTFLGTSGVAASAALVGCLGSGEEGSGGPGPLTADGSSTVYPITSDAASYWTSNHPADDGEYWGSNSEGTAPGYDQIDNPDDKRLANYWGGLYGFEPGEGSAPPFRVSVGLSHSGTGIEKVANEQVDIGDASAPVSAELPDASEEELDKYTDHVVARDGQPISVSKEVYDAGVTKLTGDQVRDIYKGNITNWSEIPSYDGPDKEIQAVGRAVGSGTDTAFRTNLLGGPEAEMPGVDVRQGQNQQVQTTLANSDNAIAYLALAFVDQNRNPAVSLELDGTTYTLGENLGSKDYPLSRELHCYTYEGTSKKEAAFINMLLSEFGQLHFVKPNDYFMLPPEEREEQRAKLPEQTN</sequence>
<dbReference type="InterPro" id="IPR006311">
    <property type="entry name" value="TAT_signal"/>
</dbReference>
<dbReference type="AlphaFoldDB" id="A0A285N3N6"/>
<dbReference type="InterPro" id="IPR024370">
    <property type="entry name" value="PBP_domain"/>
</dbReference>
<keyword evidence="1" id="KW-0732">Signal</keyword>
<dbReference type="RefSeq" id="WP_097007471.1">
    <property type="nucleotide sequence ID" value="NZ_OBEJ01000001.1"/>
</dbReference>
<dbReference type="Pfam" id="PF12849">
    <property type="entry name" value="PBP_like_2"/>
    <property type="match status" value="1"/>
</dbReference>
<keyword evidence="5" id="KW-1185">Reference proteome</keyword>
<dbReference type="PANTHER" id="PTHR30570:SF1">
    <property type="entry name" value="PHOSPHATE-BINDING PROTEIN PSTS"/>
    <property type="match status" value="1"/>
</dbReference>